<sequence>MNVLVTGATAGVGLAVVRRFVKEGARVIATGRRGERLDALRAELGEQVLPVVLDVTDREAVQKAFESLPADFAQVDVLVNNAGLALGLDPAQAARLDDWDVMVDTNVKGLLYCTRAALPGMVARDRGHVINLGSVAAEFPYPGGNVYGATKAFVHQFSLNLRADLHGTSVRVTDIEPGIVGGTEFSNVRFRGDDARAASLYANMQPLTPEDIADTVHWVASRPAHVNINVISMMPVAQSFGPLPVKRQA</sequence>
<dbReference type="FunFam" id="3.40.50.720:FF:000047">
    <property type="entry name" value="NADP-dependent L-serine/L-allo-threonine dehydrogenase"/>
    <property type="match status" value="1"/>
</dbReference>
<gene>
    <name evidence="4" type="ORF">D7X12_34420</name>
</gene>
<evidence type="ECO:0000256" key="2">
    <source>
        <dbReference type="ARBA" id="ARBA00023002"/>
    </source>
</evidence>
<dbReference type="OrthoDB" id="658698at2"/>
<dbReference type="Proteomes" id="UP000273405">
    <property type="component" value="Unassembled WGS sequence"/>
</dbReference>
<comment type="similarity">
    <text evidence="1 3">Belongs to the short-chain dehydrogenases/reductases (SDR) family.</text>
</comment>
<dbReference type="EMBL" id="RAWG01000331">
    <property type="protein sequence ID" value="RKH35083.1"/>
    <property type="molecule type" value="Genomic_DNA"/>
</dbReference>
<evidence type="ECO:0000256" key="3">
    <source>
        <dbReference type="RuleBase" id="RU000363"/>
    </source>
</evidence>
<dbReference type="CDD" id="cd05346">
    <property type="entry name" value="SDR_c5"/>
    <property type="match status" value="1"/>
</dbReference>
<dbReference type="InterPro" id="IPR020904">
    <property type="entry name" value="Sc_DH/Rdtase_CS"/>
</dbReference>
<dbReference type="InterPro" id="IPR002347">
    <property type="entry name" value="SDR_fam"/>
</dbReference>
<dbReference type="InterPro" id="IPR036291">
    <property type="entry name" value="NAD(P)-bd_dom_sf"/>
</dbReference>
<dbReference type="RefSeq" id="WP_120629448.1">
    <property type="nucleotide sequence ID" value="NZ_RAWG01000331.1"/>
</dbReference>
<reference evidence="5" key="1">
    <citation type="submission" date="2018-09" db="EMBL/GenBank/DDBJ databases">
        <authorList>
            <person name="Livingstone P.G."/>
            <person name="Whitworth D.E."/>
        </authorList>
    </citation>
    <scope>NUCLEOTIDE SEQUENCE [LARGE SCALE GENOMIC DNA]</scope>
    <source>
        <strain evidence="5">CA040B</strain>
    </source>
</reference>
<comment type="caution">
    <text evidence="4">The sequence shown here is derived from an EMBL/GenBank/DDBJ whole genome shotgun (WGS) entry which is preliminary data.</text>
</comment>
<dbReference type="Gene3D" id="3.40.50.720">
    <property type="entry name" value="NAD(P)-binding Rossmann-like Domain"/>
    <property type="match status" value="1"/>
</dbReference>
<evidence type="ECO:0000256" key="1">
    <source>
        <dbReference type="ARBA" id="ARBA00006484"/>
    </source>
</evidence>
<keyword evidence="5" id="KW-1185">Reference proteome</keyword>
<organism evidence="4 5">
    <name type="scientific">Corallococcus sicarius</name>
    <dbReference type="NCBI Taxonomy" id="2316726"/>
    <lineage>
        <taxon>Bacteria</taxon>
        <taxon>Pseudomonadati</taxon>
        <taxon>Myxococcota</taxon>
        <taxon>Myxococcia</taxon>
        <taxon>Myxococcales</taxon>
        <taxon>Cystobacterineae</taxon>
        <taxon>Myxococcaceae</taxon>
        <taxon>Corallococcus</taxon>
    </lineage>
</organism>
<name>A0A3A8MSX8_9BACT</name>
<dbReference type="GO" id="GO:0016616">
    <property type="term" value="F:oxidoreductase activity, acting on the CH-OH group of donors, NAD or NADP as acceptor"/>
    <property type="evidence" value="ECO:0007669"/>
    <property type="project" value="UniProtKB-ARBA"/>
</dbReference>
<evidence type="ECO:0000313" key="5">
    <source>
        <dbReference type="Proteomes" id="UP000273405"/>
    </source>
</evidence>
<accession>A0A3A8MSX8</accession>
<dbReference type="PANTHER" id="PTHR42901:SF1">
    <property type="entry name" value="ALCOHOL DEHYDROGENASE"/>
    <property type="match status" value="1"/>
</dbReference>
<dbReference type="Pfam" id="PF00106">
    <property type="entry name" value="adh_short"/>
    <property type="match status" value="1"/>
</dbReference>
<dbReference type="PRINTS" id="PR00081">
    <property type="entry name" value="GDHRDH"/>
</dbReference>
<dbReference type="SUPFAM" id="SSF51735">
    <property type="entry name" value="NAD(P)-binding Rossmann-fold domains"/>
    <property type="match status" value="1"/>
</dbReference>
<keyword evidence="2" id="KW-0560">Oxidoreductase</keyword>
<dbReference type="PANTHER" id="PTHR42901">
    <property type="entry name" value="ALCOHOL DEHYDROGENASE"/>
    <property type="match status" value="1"/>
</dbReference>
<evidence type="ECO:0000313" key="4">
    <source>
        <dbReference type="EMBL" id="RKH35083.1"/>
    </source>
</evidence>
<proteinExistence type="inferred from homology"/>
<protein>
    <submittedName>
        <fullName evidence="4">SDR family NAD(P)-dependent oxidoreductase</fullName>
    </submittedName>
</protein>
<dbReference type="AlphaFoldDB" id="A0A3A8MSX8"/>
<dbReference type="PRINTS" id="PR00080">
    <property type="entry name" value="SDRFAMILY"/>
</dbReference>
<dbReference type="PROSITE" id="PS00061">
    <property type="entry name" value="ADH_SHORT"/>
    <property type="match status" value="1"/>
</dbReference>